<dbReference type="PANTHER" id="PTHR21184">
    <property type="entry name" value="MENORIN (DENDRITIC BRANCHING PROTEIN)"/>
    <property type="match status" value="1"/>
</dbReference>
<sequence length="242" mass="27178">MKSLFSYLQKHYSVAQLGDISWAHAVNNQQRLQHFTHQAQTMMLEVDISISAEGEAIAAHPPSRTSDLTFAALLEVIKQSTQGLKLDFKDPGLLIPCLTELNKAQITQPVLLNADILQGENASASRFNALDFINTCNEIYPQGILSLGWTTSSHSSYSRENIEAMLKLCQKLSEVTFPLRAHLLPASWPEISRLTETDGFSLTIWNSKPVDQELKAWLRQHTDPKRTCYDLIDEQKNPVSLS</sequence>
<dbReference type="OrthoDB" id="9828492at2"/>
<evidence type="ECO:0000259" key="1">
    <source>
        <dbReference type="Pfam" id="PF10223"/>
    </source>
</evidence>
<dbReference type="RefSeq" id="WP_129894142.1">
    <property type="nucleotide sequence ID" value="NZ_CP035758.1"/>
</dbReference>
<dbReference type="KEGG" id="kbs:EPA93_46775"/>
<dbReference type="GO" id="GO:0005615">
    <property type="term" value="C:extracellular space"/>
    <property type="evidence" value="ECO:0007669"/>
    <property type="project" value="TreeGrafter"/>
</dbReference>
<reference evidence="2 3" key="1">
    <citation type="submission" date="2019-01" db="EMBL/GenBank/DDBJ databases">
        <title>Ktedonosporobacter rubrisoli SCAWS-G2.</title>
        <authorList>
            <person name="Huang Y."/>
            <person name="Yan B."/>
        </authorList>
    </citation>
    <scope>NUCLEOTIDE SEQUENCE [LARGE SCALE GENOMIC DNA]</scope>
    <source>
        <strain evidence="2 3">SCAWS-G2</strain>
    </source>
</reference>
<keyword evidence="3" id="KW-1185">Reference proteome</keyword>
<proteinExistence type="predicted"/>
<evidence type="ECO:0000313" key="3">
    <source>
        <dbReference type="Proteomes" id="UP000290365"/>
    </source>
</evidence>
<protein>
    <submittedName>
        <fullName evidence="2">DUF2181 domain-containing protein</fullName>
    </submittedName>
</protein>
<dbReference type="InterPro" id="IPR019356">
    <property type="entry name" value="Menorin_dom"/>
</dbReference>
<name>A0A4P6K4F7_KTERU</name>
<feature type="domain" description="Menorin-like" evidence="1">
    <location>
        <begin position="19"/>
        <end position="235"/>
    </location>
</feature>
<dbReference type="PANTHER" id="PTHR21184:SF6">
    <property type="entry name" value="CONSERVED PLASMA MEMBRANE PROTEIN"/>
    <property type="match status" value="1"/>
</dbReference>
<dbReference type="AlphaFoldDB" id="A0A4P6K4F7"/>
<dbReference type="Pfam" id="PF10223">
    <property type="entry name" value="Menorin_N"/>
    <property type="match status" value="1"/>
</dbReference>
<evidence type="ECO:0000313" key="2">
    <source>
        <dbReference type="EMBL" id="QBD83074.1"/>
    </source>
</evidence>
<dbReference type="Proteomes" id="UP000290365">
    <property type="component" value="Chromosome"/>
</dbReference>
<organism evidence="2 3">
    <name type="scientific">Ktedonosporobacter rubrisoli</name>
    <dbReference type="NCBI Taxonomy" id="2509675"/>
    <lineage>
        <taxon>Bacteria</taxon>
        <taxon>Bacillati</taxon>
        <taxon>Chloroflexota</taxon>
        <taxon>Ktedonobacteria</taxon>
        <taxon>Ktedonobacterales</taxon>
        <taxon>Ktedonosporobacteraceae</taxon>
        <taxon>Ktedonosporobacter</taxon>
    </lineage>
</organism>
<accession>A0A4P6K4F7</accession>
<gene>
    <name evidence="2" type="ORF">EPA93_46775</name>
</gene>
<dbReference type="EMBL" id="CP035758">
    <property type="protein sequence ID" value="QBD83074.1"/>
    <property type="molecule type" value="Genomic_DNA"/>
</dbReference>